<dbReference type="SUPFAM" id="SSF54593">
    <property type="entry name" value="Glyoxalase/Bleomycin resistance protein/Dihydroxybiphenyl dioxygenase"/>
    <property type="match status" value="1"/>
</dbReference>
<dbReference type="AlphaFoldDB" id="A0A1A9I7A2"/>
<name>A0A1A9I7A2_9BACT</name>
<accession>A0A1A9I7A2</accession>
<sequence length="169" mass="18863">MNSINNTLAGLELAQIGWVVPDIDAAVKFLANALGIKGFPQPEQVRAQDLDMTYYDKVVPGEWLTTQTYNGGTFIELVQPLSGQSMFHDYLARYPAGGTQHLAFRLPVSNFERVTTDLHRQGYALLSQVNHPIARMAFFDTYQTLGVATEIMGITPEGWKAIEQMQKAR</sequence>
<gene>
    <name evidence="2" type="ORF">A8C56_22945</name>
</gene>
<dbReference type="PROSITE" id="PS51819">
    <property type="entry name" value="VOC"/>
    <property type="match status" value="1"/>
</dbReference>
<reference evidence="2 3" key="1">
    <citation type="submission" date="2016-05" db="EMBL/GenBank/DDBJ databases">
        <title>Niabella ginsenosidivorans BS26 whole genome sequencing.</title>
        <authorList>
            <person name="Im W.T."/>
            <person name="Siddiqi M.Z."/>
        </authorList>
    </citation>
    <scope>NUCLEOTIDE SEQUENCE [LARGE SCALE GENOMIC DNA]</scope>
    <source>
        <strain evidence="2 3">BS26</strain>
    </source>
</reference>
<dbReference type="STRING" id="1176587.A8C56_22945"/>
<dbReference type="KEGG" id="nia:A8C56_22945"/>
<keyword evidence="3" id="KW-1185">Reference proteome</keyword>
<evidence type="ECO:0000259" key="1">
    <source>
        <dbReference type="PROSITE" id="PS51819"/>
    </source>
</evidence>
<evidence type="ECO:0000313" key="3">
    <source>
        <dbReference type="Proteomes" id="UP000077667"/>
    </source>
</evidence>
<dbReference type="RefSeq" id="WP_067761018.1">
    <property type="nucleotide sequence ID" value="NZ_CP015772.1"/>
</dbReference>
<dbReference type="Gene3D" id="3.10.180.10">
    <property type="entry name" value="2,3-Dihydroxybiphenyl 1,2-Dioxygenase, domain 1"/>
    <property type="match status" value="1"/>
</dbReference>
<dbReference type="EMBL" id="CP015772">
    <property type="protein sequence ID" value="ANH83453.1"/>
    <property type="molecule type" value="Genomic_DNA"/>
</dbReference>
<evidence type="ECO:0000313" key="2">
    <source>
        <dbReference type="EMBL" id="ANH83453.1"/>
    </source>
</evidence>
<dbReference type="OrthoDB" id="9788468at2"/>
<dbReference type="Pfam" id="PF13669">
    <property type="entry name" value="Glyoxalase_4"/>
    <property type="match status" value="1"/>
</dbReference>
<feature type="domain" description="VOC" evidence="1">
    <location>
        <begin position="12"/>
        <end position="154"/>
    </location>
</feature>
<dbReference type="InterPro" id="IPR037523">
    <property type="entry name" value="VOC_core"/>
</dbReference>
<dbReference type="InterPro" id="IPR029068">
    <property type="entry name" value="Glyas_Bleomycin-R_OHBP_Dase"/>
</dbReference>
<organism evidence="2 3">
    <name type="scientific">Niabella ginsenosidivorans</name>
    <dbReference type="NCBI Taxonomy" id="1176587"/>
    <lineage>
        <taxon>Bacteria</taxon>
        <taxon>Pseudomonadati</taxon>
        <taxon>Bacteroidota</taxon>
        <taxon>Chitinophagia</taxon>
        <taxon>Chitinophagales</taxon>
        <taxon>Chitinophagaceae</taxon>
        <taxon>Niabella</taxon>
    </lineage>
</organism>
<dbReference type="Proteomes" id="UP000077667">
    <property type="component" value="Chromosome"/>
</dbReference>
<proteinExistence type="predicted"/>
<protein>
    <recommendedName>
        <fullName evidence="1">VOC domain-containing protein</fullName>
    </recommendedName>
</protein>